<comment type="similarity">
    <text evidence="2">Belongs to the TMEM97/sigma-2 receptor family.</text>
</comment>
<feature type="transmembrane region" description="Helical" evidence="7">
    <location>
        <begin position="92"/>
        <end position="113"/>
    </location>
</feature>
<keyword evidence="4" id="KW-0256">Endoplasmic reticulum</keyword>
<dbReference type="EMBL" id="JAWXYG010000001">
    <property type="protein sequence ID" value="KAK4286256.1"/>
    <property type="molecule type" value="Genomic_DNA"/>
</dbReference>
<keyword evidence="3 7" id="KW-0812">Transmembrane</keyword>
<comment type="caution">
    <text evidence="10">The sequence shown here is derived from an EMBL/GenBank/DDBJ whole genome shotgun (WGS) entry which is preliminary data.</text>
</comment>
<keyword evidence="8" id="KW-0732">Signal</keyword>
<feature type="chain" id="PRO_5042177206" description="EXPERA domain-containing protein" evidence="8">
    <location>
        <begin position="29"/>
        <end position="162"/>
    </location>
</feature>
<keyword evidence="11" id="KW-1185">Reference proteome</keyword>
<proteinExistence type="inferred from homology"/>
<keyword evidence="5 7" id="KW-1133">Transmembrane helix</keyword>
<name>A0AAE1NBK9_9FABA</name>
<feature type="transmembrane region" description="Helical" evidence="7">
    <location>
        <begin position="125"/>
        <end position="145"/>
    </location>
</feature>
<evidence type="ECO:0000256" key="1">
    <source>
        <dbReference type="ARBA" id="ARBA00004477"/>
    </source>
</evidence>
<evidence type="ECO:0000256" key="8">
    <source>
        <dbReference type="SAM" id="SignalP"/>
    </source>
</evidence>
<dbReference type="Proteomes" id="UP001293593">
    <property type="component" value="Unassembled WGS sequence"/>
</dbReference>
<dbReference type="AlphaFoldDB" id="A0AAE1NBK9"/>
<evidence type="ECO:0000313" key="11">
    <source>
        <dbReference type="Proteomes" id="UP001293593"/>
    </source>
</evidence>
<protein>
    <recommendedName>
        <fullName evidence="9">EXPERA domain-containing protein</fullName>
    </recommendedName>
</protein>
<dbReference type="PROSITE" id="PS51751">
    <property type="entry name" value="EXPERA"/>
    <property type="match status" value="1"/>
</dbReference>
<feature type="signal peptide" evidence="8">
    <location>
        <begin position="1"/>
        <end position="28"/>
    </location>
</feature>
<dbReference type="PIRSF" id="PIRSF031032">
    <property type="entry name" value="TMP_97_prd"/>
    <property type="match status" value="1"/>
</dbReference>
<dbReference type="PANTHER" id="PTHR31204">
    <property type="entry name" value="SIGMA INTRACELLULAR RECEPTOR 2"/>
    <property type="match status" value="1"/>
</dbReference>
<evidence type="ECO:0000313" key="10">
    <source>
        <dbReference type="EMBL" id="KAK4286256.1"/>
    </source>
</evidence>
<evidence type="ECO:0000256" key="5">
    <source>
        <dbReference type="ARBA" id="ARBA00022989"/>
    </source>
</evidence>
<dbReference type="PANTHER" id="PTHR31204:SF1">
    <property type="entry name" value="SIGMA INTRACELLULAR RECEPTOR 2"/>
    <property type="match status" value="1"/>
</dbReference>
<dbReference type="GO" id="GO:0005789">
    <property type="term" value="C:endoplasmic reticulum membrane"/>
    <property type="evidence" value="ECO:0007669"/>
    <property type="project" value="UniProtKB-SubCell"/>
</dbReference>
<dbReference type="InterPro" id="IPR051987">
    <property type="entry name" value="Sigma-2_receptor-like"/>
</dbReference>
<evidence type="ECO:0000259" key="9">
    <source>
        <dbReference type="PROSITE" id="PS51751"/>
    </source>
</evidence>
<gene>
    <name evidence="10" type="ORF">QN277_002837</name>
</gene>
<evidence type="ECO:0000256" key="6">
    <source>
        <dbReference type="ARBA" id="ARBA00023136"/>
    </source>
</evidence>
<comment type="subcellular location">
    <subcellularLocation>
        <location evidence="1">Endoplasmic reticulum membrane</location>
        <topology evidence="1">Multi-pass membrane protein</topology>
    </subcellularLocation>
</comment>
<evidence type="ECO:0000256" key="7">
    <source>
        <dbReference type="PIRNR" id="PIRNR031032"/>
    </source>
</evidence>
<evidence type="ECO:0000256" key="2">
    <source>
        <dbReference type="ARBA" id="ARBA00009096"/>
    </source>
</evidence>
<feature type="transmembrane region" description="Helical" evidence="7">
    <location>
        <begin position="62"/>
        <end position="80"/>
    </location>
</feature>
<accession>A0AAE1NBK9</accession>
<evidence type="ECO:0000256" key="3">
    <source>
        <dbReference type="ARBA" id="ARBA00022692"/>
    </source>
</evidence>
<reference evidence="10" key="1">
    <citation type="submission" date="2023-10" db="EMBL/GenBank/DDBJ databases">
        <title>Chromosome-level genome of the transformable northern wattle, Acacia crassicarpa.</title>
        <authorList>
            <person name="Massaro I."/>
            <person name="Sinha N.R."/>
            <person name="Poethig S."/>
            <person name="Leichty A.R."/>
        </authorList>
    </citation>
    <scope>NUCLEOTIDE SEQUENCE</scope>
    <source>
        <strain evidence="10">Acra3RX</strain>
        <tissue evidence="10">Leaf</tissue>
    </source>
</reference>
<organism evidence="10 11">
    <name type="scientific">Acacia crassicarpa</name>
    <name type="common">northern wattle</name>
    <dbReference type="NCBI Taxonomy" id="499986"/>
    <lineage>
        <taxon>Eukaryota</taxon>
        <taxon>Viridiplantae</taxon>
        <taxon>Streptophyta</taxon>
        <taxon>Embryophyta</taxon>
        <taxon>Tracheophyta</taxon>
        <taxon>Spermatophyta</taxon>
        <taxon>Magnoliopsida</taxon>
        <taxon>eudicotyledons</taxon>
        <taxon>Gunneridae</taxon>
        <taxon>Pentapetalae</taxon>
        <taxon>rosids</taxon>
        <taxon>fabids</taxon>
        <taxon>Fabales</taxon>
        <taxon>Fabaceae</taxon>
        <taxon>Caesalpinioideae</taxon>
        <taxon>mimosoid clade</taxon>
        <taxon>Acacieae</taxon>
        <taxon>Acacia</taxon>
    </lineage>
</organism>
<dbReference type="InterPro" id="IPR033118">
    <property type="entry name" value="EXPERA"/>
</dbReference>
<sequence>MGCCLKLIDAILFLYFVLIAMVAPLVDAQTCLPSKYFPEALLKFRTWYSHEYQDYLIMEKPLFFVGLVWLELIFQWPIALMNIYGILASKSWFNTTCLIFGVSVFASMAAVLGELMGSGRASEKLVMVYFSCMVFSVIATLRGFMPTTCSSSSKRILRKKRA</sequence>
<dbReference type="Pfam" id="PF05241">
    <property type="entry name" value="EBP"/>
    <property type="match status" value="1"/>
</dbReference>
<evidence type="ECO:0000256" key="4">
    <source>
        <dbReference type="ARBA" id="ARBA00022824"/>
    </source>
</evidence>
<keyword evidence="6 7" id="KW-0472">Membrane</keyword>
<feature type="domain" description="EXPERA" evidence="9">
    <location>
        <begin position="8"/>
        <end position="140"/>
    </location>
</feature>
<dbReference type="InterPro" id="IPR016964">
    <property type="entry name" value="Sigma2_recept"/>
</dbReference>